<gene>
    <name evidence="1" type="ORF">JHL16_15700</name>
</gene>
<evidence type="ECO:0000313" key="2">
    <source>
        <dbReference type="Proteomes" id="UP000616151"/>
    </source>
</evidence>
<sequence>MIRAARPEDLPALTAIRISVTENHMSIAQMAERGITPEATLAQMAAGDLGAWVAEDGDGIVAFAMADRRDASLFALFTKPGCEGSGYGSALLAAAEAWLAKLGHQEAWLTTATGSRAARFYALKGWCATDEGDPGDTLFRKSLIG</sequence>
<name>A0ACC5R597_9HYPH</name>
<comment type="caution">
    <text evidence="1">The sequence shown here is derived from an EMBL/GenBank/DDBJ whole genome shotgun (WGS) entry which is preliminary data.</text>
</comment>
<keyword evidence="2" id="KW-1185">Reference proteome</keyword>
<proteinExistence type="predicted"/>
<accession>A0ACC5R597</accession>
<organism evidence="1 2">
    <name type="scientific">Taklimakanibacter albus</name>
    <dbReference type="NCBI Taxonomy" id="2800327"/>
    <lineage>
        <taxon>Bacteria</taxon>
        <taxon>Pseudomonadati</taxon>
        <taxon>Pseudomonadota</taxon>
        <taxon>Alphaproteobacteria</taxon>
        <taxon>Hyphomicrobiales</taxon>
        <taxon>Aestuariivirgaceae</taxon>
        <taxon>Taklimakanibacter</taxon>
    </lineage>
</organism>
<dbReference type="EMBL" id="JAENHL010000007">
    <property type="protein sequence ID" value="MBK1867802.1"/>
    <property type="molecule type" value="Genomic_DNA"/>
</dbReference>
<reference evidence="1" key="1">
    <citation type="submission" date="2021-01" db="EMBL/GenBank/DDBJ databases">
        <authorList>
            <person name="Sun Q."/>
        </authorList>
    </citation>
    <scope>NUCLEOTIDE SEQUENCE</scope>
    <source>
        <strain evidence="1">YIM B02566</strain>
    </source>
</reference>
<dbReference type="Proteomes" id="UP000616151">
    <property type="component" value="Unassembled WGS sequence"/>
</dbReference>
<evidence type="ECO:0000313" key="1">
    <source>
        <dbReference type="EMBL" id="MBK1867802.1"/>
    </source>
</evidence>
<protein>
    <submittedName>
        <fullName evidence="1">GNAT family N-acetyltransferase</fullName>
    </submittedName>
</protein>